<dbReference type="AlphaFoldDB" id="A0A2W5N0M5"/>
<accession>A0A2W5N0M5</accession>
<name>A0A2W5N0M5_9BACT</name>
<comment type="caution">
    <text evidence="1">The sequence shown here is derived from an EMBL/GenBank/DDBJ whole genome shotgun (WGS) entry which is preliminary data.</text>
</comment>
<organism evidence="1 2">
    <name type="scientific">Micavibrio aeruginosavorus</name>
    <dbReference type="NCBI Taxonomy" id="349221"/>
    <lineage>
        <taxon>Bacteria</taxon>
        <taxon>Pseudomonadati</taxon>
        <taxon>Bdellovibrionota</taxon>
        <taxon>Bdellovibrionia</taxon>
        <taxon>Bdellovibrionales</taxon>
        <taxon>Pseudobdellovibrionaceae</taxon>
        <taxon>Micavibrio</taxon>
    </lineage>
</organism>
<dbReference type="Proteomes" id="UP000249417">
    <property type="component" value="Unassembled WGS sequence"/>
</dbReference>
<protein>
    <submittedName>
        <fullName evidence="1">Uncharacterized protein</fullName>
    </submittedName>
</protein>
<proteinExistence type="predicted"/>
<gene>
    <name evidence="1" type="ORF">DI551_03935</name>
</gene>
<evidence type="ECO:0000313" key="2">
    <source>
        <dbReference type="Proteomes" id="UP000249417"/>
    </source>
</evidence>
<sequence length="344" mass="38476">MLGGAAAAGTAACGMLHWENPEDIPPLDPKTHRITLGALDLSAPANILNAKHLFLRFESGPLRKRWDVHGLATNRETDEIRNVGVPTTDDIRVHAMISDANDKGEFQDDQEFGGILKSVHMLMSTEDAGKFFNTYLWALRAGIEINKLHLPYYPLSLDMIPTNSNAVARTMLETCGFDFPGRFDGIAPGKDSNLLHRNNIFPSKPPVVANTLQGLRPLGLEIGEAETLLNRSRSNEGRERPSSFLFERYGTSLDLKALGYLHDQGLPRHALTVDYMHQMEVYDYVLSGGYGRPPSYEYVTDKHAEIYRLRDEIQKELGVSMPLSKRLLEEARRSAYNPDGSLRL</sequence>
<reference evidence="1 2" key="1">
    <citation type="submission" date="2017-08" db="EMBL/GenBank/DDBJ databases">
        <title>Infants hospitalized years apart are colonized by the same room-sourced microbial strains.</title>
        <authorList>
            <person name="Brooks B."/>
            <person name="Olm M.R."/>
            <person name="Firek B.A."/>
            <person name="Baker R."/>
            <person name="Thomas B.C."/>
            <person name="Morowitz M.J."/>
            <person name="Banfield J.F."/>
        </authorList>
    </citation>
    <scope>NUCLEOTIDE SEQUENCE [LARGE SCALE GENOMIC DNA]</scope>
    <source>
        <strain evidence="1">S2_005_002_R2_29</strain>
    </source>
</reference>
<evidence type="ECO:0000313" key="1">
    <source>
        <dbReference type="EMBL" id="PZQ47081.1"/>
    </source>
</evidence>
<dbReference type="EMBL" id="QFQB01000017">
    <property type="protein sequence ID" value="PZQ47081.1"/>
    <property type="molecule type" value="Genomic_DNA"/>
</dbReference>